<evidence type="ECO:0000313" key="2">
    <source>
        <dbReference type="EMBL" id="KNF07090.1"/>
    </source>
</evidence>
<dbReference type="InterPro" id="IPR001959">
    <property type="entry name" value="Transposase"/>
</dbReference>
<protein>
    <submittedName>
        <fullName evidence="2">Transposase</fullName>
    </submittedName>
</protein>
<sequence>MINILKGGEIMYLTTVNRLRLNQNEFNLINELCWLSKNLYNSTLYEVRQHYFNTSEFLKYTKAYHILKNTENYKLLPSQVAQQTMKVVERTMKSFFGLLREKKKSNYNKPIKMPRYLNKEGKFVLLYTPAHMRYISDNQIKLTVKKELLEKHNLKELVITIPKHIIGKAIKELRINPLRQLLKVEFVYLSDKNNYPKVDKNKNILSIDLGIDNLCTMINNVNNQPIIIDGREIKSINRLFNKNLSKYKSISKKVNDRYSTKKINRLYSKRNNVFKDKFHKVSNYIINYCIDNNISKVVIGYNQEWKQNINIGKTN</sequence>
<dbReference type="EMBL" id="LGSS01000026">
    <property type="protein sequence ID" value="KNF07090.1"/>
    <property type="molecule type" value="Genomic_DNA"/>
</dbReference>
<name>A0A0L0W745_GOTPU</name>
<accession>A0A0L0W745</accession>
<dbReference type="Pfam" id="PF01385">
    <property type="entry name" value="OrfB_IS605"/>
    <property type="match status" value="1"/>
</dbReference>
<dbReference type="STRING" id="1503.CLPU_26c00150"/>
<gene>
    <name evidence="2" type="ORF">CLPU_26c00150</name>
</gene>
<dbReference type="AlphaFoldDB" id="A0A0L0W745"/>
<organism evidence="2 3">
    <name type="scientific">Gottschalkia purinilytica</name>
    <name type="common">Clostridium purinilyticum</name>
    <dbReference type="NCBI Taxonomy" id="1503"/>
    <lineage>
        <taxon>Bacteria</taxon>
        <taxon>Bacillati</taxon>
        <taxon>Bacillota</taxon>
        <taxon>Tissierellia</taxon>
        <taxon>Tissierellales</taxon>
        <taxon>Gottschalkiaceae</taxon>
        <taxon>Gottschalkia</taxon>
    </lineage>
</organism>
<dbReference type="NCBIfam" id="NF040570">
    <property type="entry name" value="guided_TnpB"/>
    <property type="match status" value="1"/>
</dbReference>
<evidence type="ECO:0000313" key="3">
    <source>
        <dbReference type="Proteomes" id="UP000037267"/>
    </source>
</evidence>
<dbReference type="OrthoDB" id="442799at2"/>
<dbReference type="Proteomes" id="UP000037267">
    <property type="component" value="Unassembled WGS sequence"/>
</dbReference>
<evidence type="ECO:0000259" key="1">
    <source>
        <dbReference type="Pfam" id="PF01385"/>
    </source>
</evidence>
<reference evidence="3" key="1">
    <citation type="submission" date="2015-07" db="EMBL/GenBank/DDBJ databases">
        <title>Draft genome sequence of the purine-degrading Gottschalkia purinilyticum DSM 1384 (formerly Clostridium purinilyticum).</title>
        <authorList>
            <person name="Poehlein A."/>
            <person name="Schiel-Bengelsdorf B."/>
            <person name="Bengelsdorf F.R."/>
            <person name="Daniel R."/>
            <person name="Duerre P."/>
        </authorList>
    </citation>
    <scope>NUCLEOTIDE SEQUENCE [LARGE SCALE GENOMIC DNA]</scope>
    <source>
        <strain evidence="3">DSM 1384</strain>
    </source>
</reference>
<comment type="caution">
    <text evidence="2">The sequence shown here is derived from an EMBL/GenBank/DDBJ whole genome shotgun (WGS) entry which is preliminary data.</text>
</comment>
<feature type="domain" description="Probable transposase IS891/IS1136/IS1341" evidence="1">
    <location>
        <begin position="196"/>
        <end position="305"/>
    </location>
</feature>
<proteinExistence type="predicted"/>
<feature type="non-terminal residue" evidence="2">
    <location>
        <position position="315"/>
    </location>
</feature>
<keyword evidence="3" id="KW-1185">Reference proteome</keyword>